<keyword evidence="5" id="KW-1185">Reference proteome</keyword>
<keyword evidence="2" id="KW-0862">Zinc</keyword>
<dbReference type="GO" id="GO:0007200">
    <property type="term" value="P:phospholipase C-activating G protein-coupled receptor signaling pathway"/>
    <property type="evidence" value="ECO:0007669"/>
    <property type="project" value="TreeGrafter"/>
</dbReference>
<keyword evidence="1" id="KW-0479">Metal-binding</keyword>
<sequence>MKKDKEDTTPEEVGSQRFSVNMPHKFGIHNFKVLTFCDHCGSLLWGLLRQGLQCKGTPAHTHVRTNIPTGARTHTHTYTHTH</sequence>
<evidence type="ECO:0000256" key="1">
    <source>
        <dbReference type="ARBA" id="ARBA00022723"/>
    </source>
</evidence>
<dbReference type="Gene3D" id="3.30.60.20">
    <property type="match status" value="1"/>
</dbReference>
<dbReference type="Proteomes" id="UP000314982">
    <property type="component" value="Unassembled WGS sequence"/>
</dbReference>
<dbReference type="PANTHER" id="PTHR22968">
    <property type="entry name" value="PROTEIN KINASE C, MU"/>
    <property type="match status" value="1"/>
</dbReference>
<proteinExistence type="predicted"/>
<reference evidence="4" key="2">
    <citation type="submission" date="2025-08" db="UniProtKB">
        <authorList>
            <consortium name="Ensembl"/>
        </authorList>
    </citation>
    <scope>IDENTIFICATION</scope>
</reference>
<dbReference type="Pfam" id="PF00130">
    <property type="entry name" value="C1_1"/>
    <property type="match status" value="1"/>
</dbReference>
<dbReference type="GO" id="GO:0008270">
    <property type="term" value="F:zinc ion binding"/>
    <property type="evidence" value="ECO:0007669"/>
    <property type="project" value="UniProtKB-KW"/>
</dbReference>
<dbReference type="GO" id="GO:0004674">
    <property type="term" value="F:protein serine/threonine kinase activity"/>
    <property type="evidence" value="ECO:0007669"/>
    <property type="project" value="UniProtKB-KW"/>
</dbReference>
<dbReference type="InterPro" id="IPR046349">
    <property type="entry name" value="C1-like_sf"/>
</dbReference>
<dbReference type="PANTHER" id="PTHR22968:SF24">
    <property type="entry name" value="SERINE_THREONINE-PROTEIN KINASE"/>
    <property type="match status" value="1"/>
</dbReference>
<reference evidence="4" key="3">
    <citation type="submission" date="2025-09" db="UniProtKB">
        <authorList>
            <consortium name="Ensembl"/>
        </authorList>
    </citation>
    <scope>IDENTIFICATION</scope>
</reference>
<evidence type="ECO:0000259" key="3">
    <source>
        <dbReference type="PROSITE" id="PS50081"/>
    </source>
</evidence>
<dbReference type="PROSITE" id="PS50081">
    <property type="entry name" value="ZF_DAG_PE_2"/>
    <property type="match status" value="1"/>
</dbReference>
<protein>
    <recommendedName>
        <fullName evidence="3">Phorbol-ester/DAG-type domain-containing protein</fullName>
    </recommendedName>
</protein>
<evidence type="ECO:0000313" key="4">
    <source>
        <dbReference type="Ensembl" id="ENSHHUP00000040643.1"/>
    </source>
</evidence>
<dbReference type="GO" id="GO:0005829">
    <property type="term" value="C:cytosol"/>
    <property type="evidence" value="ECO:0007669"/>
    <property type="project" value="TreeGrafter"/>
</dbReference>
<dbReference type="AlphaFoldDB" id="A0A4W5MS69"/>
<dbReference type="GeneTree" id="ENSGT00940000154711"/>
<dbReference type="InterPro" id="IPR002219">
    <property type="entry name" value="PKC_DAG/PE"/>
</dbReference>
<accession>A0A4W5MS69</accession>
<dbReference type="GO" id="GO:0016020">
    <property type="term" value="C:membrane"/>
    <property type="evidence" value="ECO:0007669"/>
    <property type="project" value="UniProtKB-SubCell"/>
</dbReference>
<organism evidence="4 5">
    <name type="scientific">Hucho hucho</name>
    <name type="common">huchen</name>
    <dbReference type="NCBI Taxonomy" id="62062"/>
    <lineage>
        <taxon>Eukaryota</taxon>
        <taxon>Metazoa</taxon>
        <taxon>Chordata</taxon>
        <taxon>Craniata</taxon>
        <taxon>Vertebrata</taxon>
        <taxon>Euteleostomi</taxon>
        <taxon>Actinopterygii</taxon>
        <taxon>Neopterygii</taxon>
        <taxon>Teleostei</taxon>
        <taxon>Protacanthopterygii</taxon>
        <taxon>Salmoniformes</taxon>
        <taxon>Salmonidae</taxon>
        <taxon>Salmoninae</taxon>
        <taxon>Hucho</taxon>
    </lineage>
</organism>
<evidence type="ECO:0000313" key="5">
    <source>
        <dbReference type="Proteomes" id="UP000314982"/>
    </source>
</evidence>
<dbReference type="Ensembl" id="ENSHHUT00000042216.1">
    <property type="protein sequence ID" value="ENSHHUP00000040643.1"/>
    <property type="gene ID" value="ENSHHUG00000025121.1"/>
</dbReference>
<feature type="domain" description="Phorbol-ester/DAG-type" evidence="3">
    <location>
        <begin position="23"/>
        <end position="73"/>
    </location>
</feature>
<dbReference type="GO" id="GO:0035556">
    <property type="term" value="P:intracellular signal transduction"/>
    <property type="evidence" value="ECO:0007669"/>
    <property type="project" value="TreeGrafter"/>
</dbReference>
<evidence type="ECO:0000256" key="2">
    <source>
        <dbReference type="ARBA" id="ARBA00022833"/>
    </source>
</evidence>
<name>A0A4W5MS69_9TELE</name>
<dbReference type="SUPFAM" id="SSF57889">
    <property type="entry name" value="Cysteine-rich domain"/>
    <property type="match status" value="1"/>
</dbReference>
<reference evidence="5" key="1">
    <citation type="submission" date="2018-06" db="EMBL/GenBank/DDBJ databases">
        <title>Genome assembly of Danube salmon.</title>
        <authorList>
            <person name="Macqueen D.J."/>
            <person name="Gundappa M.K."/>
        </authorList>
    </citation>
    <scope>NUCLEOTIDE SEQUENCE [LARGE SCALE GENOMIC DNA]</scope>
</reference>